<gene>
    <name evidence="2" type="ORF">KLDO_g532</name>
</gene>
<dbReference type="Gene3D" id="3.40.50.150">
    <property type="entry name" value="Vaccinia Virus protein VP39"/>
    <property type="match status" value="1"/>
</dbReference>
<sequence length="308" mass="34976">MDVYDRIHTRQPVRNVVQYVAENDILFDADEFLQQLDIVLQRNKYYAKQLLKELIRYFEQKGSDFAEVVYEPYIDLLPVGAPGPQDSDVIQYRFGEYKVAIEETPSMICAQGTTGFRTWEAALFLCHYMTENPGSFSCYNGAMLELGCGTGIISILYKMMKDCQPETKSEGIIVTDGDSNLLQQVSRNFRLNGLLPSGADSTVRLQRLRWNDDELHEDEKVDLVLAADVTYDTSVIPDLVACLSQFKGSVGYVSCTERNLATLDAFENELEKKHLAFEIVSSISPTAFQHISERNISTRIRIYKISIN</sequence>
<evidence type="ECO:0000313" key="3">
    <source>
        <dbReference type="Proteomes" id="UP000031516"/>
    </source>
</evidence>
<dbReference type="SUPFAM" id="SSF53335">
    <property type="entry name" value="S-adenosyl-L-methionine-dependent methyltransferases"/>
    <property type="match status" value="1"/>
</dbReference>
<evidence type="ECO:0000313" key="2">
    <source>
        <dbReference type="EMBL" id="CDO92210.1"/>
    </source>
</evidence>
<keyword evidence="3" id="KW-1185">Reference proteome</keyword>
<dbReference type="EMBL" id="CCBQ010000012">
    <property type="protein sequence ID" value="CDO92210.1"/>
    <property type="molecule type" value="Genomic_DNA"/>
</dbReference>
<dbReference type="AlphaFoldDB" id="A0A0A8KZQ7"/>
<dbReference type="GO" id="GO:0008757">
    <property type="term" value="F:S-adenosylmethionine-dependent methyltransferase activity"/>
    <property type="evidence" value="ECO:0007669"/>
    <property type="project" value="UniProtKB-ARBA"/>
</dbReference>
<protein>
    <submittedName>
        <fullName evidence="2">WGS project CCBQ000000000 data, contig 00016</fullName>
    </submittedName>
</protein>
<dbReference type="Proteomes" id="UP000031516">
    <property type="component" value="Unassembled WGS sequence"/>
</dbReference>
<keyword evidence="1" id="KW-0808">Transferase</keyword>
<comment type="caution">
    <text evidence="2">The sequence shown here is derived from an EMBL/GenBank/DDBJ whole genome shotgun (WGS) entry which is preliminary data.</text>
</comment>
<dbReference type="InterPro" id="IPR029063">
    <property type="entry name" value="SAM-dependent_MTases_sf"/>
</dbReference>
<dbReference type="OrthoDB" id="194386at2759"/>
<accession>A0A0A8KZQ7</accession>
<evidence type="ECO:0000256" key="1">
    <source>
        <dbReference type="ARBA" id="ARBA00022679"/>
    </source>
</evidence>
<dbReference type="PANTHER" id="PTHR14614">
    <property type="entry name" value="HEPATOCELLULAR CARCINOMA-ASSOCIATED ANTIGEN"/>
    <property type="match status" value="1"/>
</dbReference>
<reference evidence="2 3" key="1">
    <citation type="submission" date="2014-03" db="EMBL/GenBank/DDBJ databases">
        <title>The genome of Kluyveromyces dobzhanskii.</title>
        <authorList>
            <person name="Nystedt B."/>
            <person name="Astrom S."/>
        </authorList>
    </citation>
    <scope>NUCLEOTIDE SEQUENCE [LARGE SCALE GENOMIC DNA]</scope>
    <source>
        <strain evidence="2 3">CBS 2104</strain>
    </source>
</reference>
<dbReference type="Pfam" id="PF10294">
    <property type="entry name" value="Methyltransf_16"/>
    <property type="match status" value="1"/>
</dbReference>
<organism evidence="2 3">
    <name type="scientific">Kluyveromyces dobzhanskii CBS 2104</name>
    <dbReference type="NCBI Taxonomy" id="1427455"/>
    <lineage>
        <taxon>Eukaryota</taxon>
        <taxon>Fungi</taxon>
        <taxon>Dikarya</taxon>
        <taxon>Ascomycota</taxon>
        <taxon>Saccharomycotina</taxon>
        <taxon>Saccharomycetes</taxon>
        <taxon>Saccharomycetales</taxon>
        <taxon>Saccharomycetaceae</taxon>
        <taxon>Kluyveromyces</taxon>
    </lineage>
</organism>
<dbReference type="PANTHER" id="PTHR14614:SF130">
    <property type="entry name" value="PROTEIN-LYSINE N-METHYLTRANSFERASE EEF2KMT"/>
    <property type="match status" value="1"/>
</dbReference>
<proteinExistence type="predicted"/>
<dbReference type="GO" id="GO:0005737">
    <property type="term" value="C:cytoplasm"/>
    <property type="evidence" value="ECO:0007669"/>
    <property type="project" value="TreeGrafter"/>
</dbReference>
<name>A0A0A8KZQ7_9SACH</name>
<dbReference type="InterPro" id="IPR019410">
    <property type="entry name" value="Methyltransf_16"/>
</dbReference>